<accession>A0AAQ3U1M1</accession>
<feature type="region of interest" description="Disordered" evidence="1">
    <location>
        <begin position="65"/>
        <end position="84"/>
    </location>
</feature>
<evidence type="ECO:0000313" key="3">
    <source>
        <dbReference type="Proteomes" id="UP001341281"/>
    </source>
</evidence>
<name>A0AAQ3U1M1_PASNO</name>
<evidence type="ECO:0000256" key="1">
    <source>
        <dbReference type="SAM" id="MobiDB-lite"/>
    </source>
</evidence>
<evidence type="ECO:0000313" key="2">
    <source>
        <dbReference type="EMBL" id="WVZ81197.1"/>
    </source>
</evidence>
<dbReference type="EMBL" id="CP144750">
    <property type="protein sequence ID" value="WVZ81197.1"/>
    <property type="molecule type" value="Genomic_DNA"/>
</dbReference>
<proteinExistence type="predicted"/>
<sequence length="84" mass="9748">MTFPRREHAAWRQWRRGNSGGLVIHRVTKEISSSGSFPTLTKTNYYDWADALLAMVLEISWMTTTPTKDGDELDDDHSYDRRNS</sequence>
<protein>
    <submittedName>
        <fullName evidence="2">Uncharacterized protein</fullName>
    </submittedName>
</protein>
<gene>
    <name evidence="2" type="ORF">U9M48_028607</name>
</gene>
<dbReference type="AlphaFoldDB" id="A0AAQ3U1M1"/>
<organism evidence="2 3">
    <name type="scientific">Paspalum notatum var. saurae</name>
    <dbReference type="NCBI Taxonomy" id="547442"/>
    <lineage>
        <taxon>Eukaryota</taxon>
        <taxon>Viridiplantae</taxon>
        <taxon>Streptophyta</taxon>
        <taxon>Embryophyta</taxon>
        <taxon>Tracheophyta</taxon>
        <taxon>Spermatophyta</taxon>
        <taxon>Magnoliopsida</taxon>
        <taxon>Liliopsida</taxon>
        <taxon>Poales</taxon>
        <taxon>Poaceae</taxon>
        <taxon>PACMAD clade</taxon>
        <taxon>Panicoideae</taxon>
        <taxon>Andropogonodae</taxon>
        <taxon>Paspaleae</taxon>
        <taxon>Paspalinae</taxon>
        <taxon>Paspalum</taxon>
    </lineage>
</organism>
<reference evidence="2 3" key="1">
    <citation type="submission" date="2024-02" db="EMBL/GenBank/DDBJ databases">
        <title>High-quality chromosome-scale genome assembly of Pensacola bahiagrass (Paspalum notatum Flugge var. saurae).</title>
        <authorList>
            <person name="Vega J.M."/>
            <person name="Podio M."/>
            <person name="Orjuela J."/>
            <person name="Siena L.A."/>
            <person name="Pessino S.C."/>
            <person name="Combes M.C."/>
            <person name="Mariac C."/>
            <person name="Albertini E."/>
            <person name="Pupilli F."/>
            <person name="Ortiz J.P.A."/>
            <person name="Leblanc O."/>
        </authorList>
    </citation>
    <scope>NUCLEOTIDE SEQUENCE [LARGE SCALE GENOMIC DNA]</scope>
    <source>
        <strain evidence="2">R1</strain>
        <tissue evidence="2">Leaf</tissue>
    </source>
</reference>
<dbReference type="Proteomes" id="UP001341281">
    <property type="component" value="Chromosome 06"/>
</dbReference>
<keyword evidence="3" id="KW-1185">Reference proteome</keyword>